<evidence type="ECO:0000313" key="12">
    <source>
        <dbReference type="Proteomes" id="UP001183176"/>
    </source>
</evidence>
<dbReference type="InterPro" id="IPR002941">
    <property type="entry name" value="DNA_methylase_N4/N6"/>
</dbReference>
<dbReference type="CDD" id="cd02440">
    <property type="entry name" value="AdoMet_MTases"/>
    <property type="match status" value="1"/>
</dbReference>
<evidence type="ECO:0000256" key="9">
    <source>
        <dbReference type="SAM" id="MobiDB-lite"/>
    </source>
</evidence>
<organism evidence="11 12">
    <name type="scientific">Jatrophihabitans lederbergiae</name>
    <dbReference type="NCBI Taxonomy" id="3075547"/>
    <lineage>
        <taxon>Bacteria</taxon>
        <taxon>Bacillati</taxon>
        <taxon>Actinomycetota</taxon>
        <taxon>Actinomycetes</taxon>
        <taxon>Jatrophihabitantales</taxon>
        <taxon>Jatrophihabitantaceae</taxon>
        <taxon>Jatrophihabitans</taxon>
    </lineage>
</organism>
<dbReference type="EC" id="2.1.1.-" evidence="8"/>
<evidence type="ECO:0000313" key="11">
    <source>
        <dbReference type="EMBL" id="MDT0263758.1"/>
    </source>
</evidence>
<dbReference type="PRINTS" id="PR00508">
    <property type="entry name" value="S21N4MTFRASE"/>
</dbReference>
<protein>
    <recommendedName>
        <fullName evidence="8">Methyltransferase</fullName>
        <ecNumber evidence="8">2.1.1.-</ecNumber>
    </recommendedName>
</protein>
<evidence type="ECO:0000256" key="1">
    <source>
        <dbReference type="ARBA" id="ARBA00010203"/>
    </source>
</evidence>
<evidence type="ECO:0000256" key="5">
    <source>
        <dbReference type="ARBA" id="ARBA00022747"/>
    </source>
</evidence>
<dbReference type="SUPFAM" id="SSF53335">
    <property type="entry name" value="S-adenosyl-L-methionine-dependent methyltransferases"/>
    <property type="match status" value="1"/>
</dbReference>
<dbReference type="Gene3D" id="3.40.50.150">
    <property type="entry name" value="Vaccinia Virus protein VP39"/>
    <property type="match status" value="2"/>
</dbReference>
<keyword evidence="3" id="KW-0808">Transferase</keyword>
<name>A0ABU2JG99_9ACTN</name>
<comment type="caution">
    <text evidence="11">The sequence shown here is derived from an EMBL/GenBank/DDBJ whole genome shotgun (WGS) entry which is preliminary data.</text>
</comment>
<dbReference type="RefSeq" id="WP_311424903.1">
    <property type="nucleotide sequence ID" value="NZ_JAVREH010000051.1"/>
</dbReference>
<gene>
    <name evidence="11" type="ORF">RM423_20495</name>
</gene>
<dbReference type="GO" id="GO:0032259">
    <property type="term" value="P:methylation"/>
    <property type="evidence" value="ECO:0007669"/>
    <property type="project" value="UniProtKB-KW"/>
</dbReference>
<dbReference type="GO" id="GO:0008168">
    <property type="term" value="F:methyltransferase activity"/>
    <property type="evidence" value="ECO:0007669"/>
    <property type="project" value="UniProtKB-KW"/>
</dbReference>
<evidence type="ECO:0000259" key="10">
    <source>
        <dbReference type="Pfam" id="PF01555"/>
    </source>
</evidence>
<evidence type="ECO:0000256" key="7">
    <source>
        <dbReference type="ARBA" id="ARBA00049120"/>
    </source>
</evidence>
<dbReference type="InterPro" id="IPR001091">
    <property type="entry name" value="RM_Methyltransferase"/>
</dbReference>
<keyword evidence="12" id="KW-1185">Reference proteome</keyword>
<dbReference type="Proteomes" id="UP001183176">
    <property type="component" value="Unassembled WGS sequence"/>
</dbReference>
<evidence type="ECO:0000256" key="2">
    <source>
        <dbReference type="ARBA" id="ARBA00022603"/>
    </source>
</evidence>
<evidence type="ECO:0000256" key="8">
    <source>
        <dbReference type="RuleBase" id="RU362026"/>
    </source>
</evidence>
<dbReference type="EMBL" id="JAVREH010000051">
    <property type="protein sequence ID" value="MDT0263758.1"/>
    <property type="molecule type" value="Genomic_DNA"/>
</dbReference>
<comment type="catalytic activity">
    <reaction evidence="7">
        <text>a 2'-deoxycytidine in DNA + S-adenosyl-L-methionine = an N(4)-methyl-2'-deoxycytidine in DNA + S-adenosyl-L-homocysteine + H(+)</text>
        <dbReference type="Rhea" id="RHEA:16857"/>
        <dbReference type="Rhea" id="RHEA-COMP:11369"/>
        <dbReference type="Rhea" id="RHEA-COMP:13674"/>
        <dbReference type="ChEBI" id="CHEBI:15378"/>
        <dbReference type="ChEBI" id="CHEBI:57856"/>
        <dbReference type="ChEBI" id="CHEBI:59789"/>
        <dbReference type="ChEBI" id="CHEBI:85452"/>
        <dbReference type="ChEBI" id="CHEBI:137933"/>
        <dbReference type="EC" id="2.1.1.113"/>
    </reaction>
</comment>
<comment type="similarity">
    <text evidence="1">Belongs to the N(4)/N(6)-methyltransferase family. N(4) subfamily.</text>
</comment>
<keyword evidence="2 11" id="KW-0489">Methyltransferase</keyword>
<dbReference type="PROSITE" id="PS00093">
    <property type="entry name" value="N4_MTASE"/>
    <property type="match status" value="1"/>
</dbReference>
<evidence type="ECO:0000256" key="4">
    <source>
        <dbReference type="ARBA" id="ARBA00022691"/>
    </source>
</evidence>
<accession>A0ABU2JG99</accession>
<dbReference type="Pfam" id="PF01555">
    <property type="entry name" value="N6_N4_Mtase"/>
    <property type="match status" value="1"/>
</dbReference>
<keyword evidence="6" id="KW-0238">DNA-binding</keyword>
<sequence length="318" mass="34313">MTEQPPLSVWLTAQRTARGQRGDRYVPASTAHPGKMLPSIAAQAITDYTQPGDLVLDPMCGIGTTLVEAIHAGRDAVGVEYEAPWAQLARRNLHHARSQGATSSGTVVCGDARQLDTLLDPDLAGRVTLVLTSPPYGASLHGQVTPRPGAGIEKRDYRYSRDRDNLAHVGLDKLVTGMIDILTACTALLRPGGIVAMTVRPYWSRGVLVDLPGRLTTAITDRTDLTLFERNIALLAGVRDDSLIPRASFFQLDQVRKARTRGLPRHLLAHEDLLVFRNPPTCSGSEKLKGSQGEPECSPRSLSSSGTWVRADDTGIAA</sequence>
<keyword evidence="4" id="KW-0949">S-adenosyl-L-methionine</keyword>
<evidence type="ECO:0000256" key="6">
    <source>
        <dbReference type="ARBA" id="ARBA00023125"/>
    </source>
</evidence>
<proteinExistence type="inferred from homology"/>
<feature type="domain" description="DNA methylase N-4/N-6" evidence="10">
    <location>
        <begin position="5"/>
        <end position="85"/>
    </location>
</feature>
<dbReference type="InterPro" id="IPR029063">
    <property type="entry name" value="SAM-dependent_MTases_sf"/>
</dbReference>
<dbReference type="InterPro" id="IPR017985">
    <property type="entry name" value="MeTrfase_CN4_CS"/>
</dbReference>
<reference evidence="12" key="1">
    <citation type="submission" date="2023-07" db="EMBL/GenBank/DDBJ databases">
        <title>30 novel species of actinomycetes from the DSMZ collection.</title>
        <authorList>
            <person name="Nouioui I."/>
        </authorList>
    </citation>
    <scope>NUCLEOTIDE SEQUENCE [LARGE SCALE GENOMIC DNA]</scope>
    <source>
        <strain evidence="12">DSM 44399</strain>
    </source>
</reference>
<feature type="region of interest" description="Disordered" evidence="9">
    <location>
        <begin position="284"/>
        <end position="318"/>
    </location>
</feature>
<evidence type="ECO:0000256" key="3">
    <source>
        <dbReference type="ARBA" id="ARBA00022679"/>
    </source>
</evidence>
<keyword evidence="5" id="KW-0680">Restriction system</keyword>